<evidence type="ECO:0000313" key="1">
    <source>
        <dbReference type="EMBL" id="SEH11424.1"/>
    </source>
</evidence>
<dbReference type="PIRSF" id="PIRSF024492">
    <property type="entry name" value="UCP024492"/>
    <property type="match status" value="1"/>
</dbReference>
<dbReference type="PANTHER" id="PTHR39337:SF1">
    <property type="entry name" value="BLR5642 PROTEIN"/>
    <property type="match status" value="1"/>
</dbReference>
<dbReference type="InterPro" id="IPR014519">
    <property type="entry name" value="UCP024492"/>
</dbReference>
<sequence>MAENSLFTIGHSTHPAREFAQLVASQGIDLVVDVRRFPSSRRYPHFARVNLERDLGTHAGADYLHLPHLGGRRTPRADSPNLGLVSPQFRGYADHMLTDEFREACAQLLKLADHHRLAVMCAEGDWRRCHRQLLADALLVSGAVVLHILPDGRLERHRLSPLARFDGTRLSYPGATLPDIR</sequence>
<dbReference type="PANTHER" id="PTHR39337">
    <property type="entry name" value="BLR5642 PROTEIN"/>
    <property type="match status" value="1"/>
</dbReference>
<dbReference type="STRING" id="29539.SAMN02745716_0762"/>
<protein>
    <recommendedName>
        <fullName evidence="3">DUF488 domain-containing protein</fullName>
    </recommendedName>
</protein>
<organism evidence="1 2">
    <name type="scientific">Thermoleophilum album</name>
    <dbReference type="NCBI Taxonomy" id="29539"/>
    <lineage>
        <taxon>Bacteria</taxon>
        <taxon>Bacillati</taxon>
        <taxon>Actinomycetota</taxon>
        <taxon>Thermoleophilia</taxon>
        <taxon>Thermoleophilales</taxon>
        <taxon>Thermoleophilaceae</taxon>
        <taxon>Thermoleophilum</taxon>
    </lineage>
</organism>
<keyword evidence="2" id="KW-1185">Reference proteome</keyword>
<proteinExistence type="predicted"/>
<name>A0A1H6FNT7_THEAL</name>
<dbReference type="Proteomes" id="UP000222056">
    <property type="component" value="Unassembled WGS sequence"/>
</dbReference>
<dbReference type="InterPro" id="IPR007438">
    <property type="entry name" value="DUF488"/>
</dbReference>
<dbReference type="Pfam" id="PF04343">
    <property type="entry name" value="DUF488"/>
    <property type="match status" value="1"/>
</dbReference>
<reference evidence="2" key="1">
    <citation type="submission" date="2016-10" db="EMBL/GenBank/DDBJ databases">
        <authorList>
            <person name="Varghese N."/>
            <person name="Submissions S."/>
        </authorList>
    </citation>
    <scope>NUCLEOTIDE SEQUENCE [LARGE SCALE GENOMIC DNA]</scope>
    <source>
        <strain evidence="2">ATCC 35263</strain>
    </source>
</reference>
<evidence type="ECO:0008006" key="3">
    <source>
        <dbReference type="Google" id="ProtNLM"/>
    </source>
</evidence>
<accession>A0A1H6FNT7</accession>
<dbReference type="RefSeq" id="WP_177169308.1">
    <property type="nucleotide sequence ID" value="NZ_FNWJ01000001.1"/>
</dbReference>
<dbReference type="AlphaFoldDB" id="A0A1H6FNT7"/>
<evidence type="ECO:0000313" key="2">
    <source>
        <dbReference type="Proteomes" id="UP000222056"/>
    </source>
</evidence>
<gene>
    <name evidence="1" type="ORF">SAMN02745716_0762</name>
</gene>
<dbReference type="EMBL" id="FNWJ01000001">
    <property type="protein sequence ID" value="SEH11424.1"/>
    <property type="molecule type" value="Genomic_DNA"/>
</dbReference>